<organism evidence="2 3">
    <name type="scientific">Fibrivirga algicola</name>
    <dbReference type="NCBI Taxonomy" id="2950420"/>
    <lineage>
        <taxon>Bacteria</taxon>
        <taxon>Pseudomonadati</taxon>
        <taxon>Bacteroidota</taxon>
        <taxon>Cytophagia</taxon>
        <taxon>Cytophagales</taxon>
        <taxon>Spirosomataceae</taxon>
        <taxon>Fibrivirga</taxon>
    </lineage>
</organism>
<reference evidence="2" key="1">
    <citation type="submission" date="2024-05" db="EMBL/GenBank/DDBJ databases">
        <authorList>
            <person name="Jung D.-H."/>
        </authorList>
    </citation>
    <scope>NUCLEOTIDE SEQUENCE</scope>
    <source>
        <strain evidence="2">JA-25</strain>
    </source>
</reference>
<proteinExistence type="predicted"/>
<sequence length="257" mass="27621">MNTLRILLICLLPLASMAQSPVSTRLSSGLDLGAGFRKDQVSPSLSYYQLLSVTKSKFLSVGWQTTFRTFYASNVDYITAPADLSRGGKTGFYALGAPLVPARLDTLSMSSASGTSLNLGVRAEIHLKFVDIGASADILGITIGRKRIGQYRSSTGSFIGKTSAGVDSTQRFTGSNVNQSARPTIANLQLLGDNAIGTLATEVYARALVGQRVGIKVGYQWLTTEYTASVKNVLDDNNRFRSHSGLTYVAVTIPFFR</sequence>
<comment type="caution">
    <text evidence="2">The sequence shown here is derived from an EMBL/GenBank/DDBJ whole genome shotgun (WGS) entry which is preliminary data.</text>
</comment>
<dbReference type="Proteomes" id="UP000606008">
    <property type="component" value="Unassembled WGS sequence"/>
</dbReference>
<dbReference type="RefSeq" id="WP_166692171.1">
    <property type="nucleotide sequence ID" value="NZ_WAEL01000004.1"/>
</dbReference>
<keyword evidence="1" id="KW-0732">Signal</keyword>
<evidence type="ECO:0000313" key="2">
    <source>
        <dbReference type="EMBL" id="NID11036.1"/>
    </source>
</evidence>
<gene>
    <name evidence="2" type="ORF">F7231_12725</name>
</gene>
<protein>
    <submittedName>
        <fullName evidence="2">Uncharacterized protein</fullName>
    </submittedName>
</protein>
<name>A0ABX0QF43_9BACT</name>
<evidence type="ECO:0000313" key="3">
    <source>
        <dbReference type="Proteomes" id="UP000606008"/>
    </source>
</evidence>
<dbReference type="EMBL" id="WAEL01000004">
    <property type="protein sequence ID" value="NID11036.1"/>
    <property type="molecule type" value="Genomic_DNA"/>
</dbReference>
<accession>A0ABX0QF43</accession>
<feature type="signal peptide" evidence="1">
    <location>
        <begin position="1"/>
        <end position="18"/>
    </location>
</feature>
<feature type="chain" id="PRO_5047465126" evidence="1">
    <location>
        <begin position="19"/>
        <end position="257"/>
    </location>
</feature>
<keyword evidence="3" id="KW-1185">Reference proteome</keyword>
<evidence type="ECO:0000256" key="1">
    <source>
        <dbReference type="SAM" id="SignalP"/>
    </source>
</evidence>